<protein>
    <submittedName>
        <fullName evidence="2">Uncharacterized protein</fullName>
    </submittedName>
</protein>
<reference evidence="2" key="1">
    <citation type="journal article" date="2017" name="Gigascience">
        <title>The genome draft of coconut (Cocos nucifera).</title>
        <authorList>
            <person name="Xiao Y."/>
            <person name="Xu P."/>
            <person name="Fan H."/>
            <person name="Baudouin L."/>
            <person name="Xia W."/>
            <person name="Bocs S."/>
            <person name="Xu J."/>
            <person name="Li Q."/>
            <person name="Guo A."/>
            <person name="Zhou L."/>
            <person name="Li J."/>
            <person name="Wu Y."/>
            <person name="Ma Z."/>
            <person name="Armero A."/>
            <person name="Issali A.E."/>
            <person name="Liu N."/>
            <person name="Peng M."/>
            <person name="Yang Y."/>
        </authorList>
    </citation>
    <scope>NUCLEOTIDE SEQUENCE</scope>
    <source>
        <tissue evidence="2">Spear leaf of Hainan Tall coconut</tissue>
    </source>
</reference>
<feature type="region of interest" description="Disordered" evidence="1">
    <location>
        <begin position="34"/>
        <end position="61"/>
    </location>
</feature>
<evidence type="ECO:0000313" key="3">
    <source>
        <dbReference type="Proteomes" id="UP000797356"/>
    </source>
</evidence>
<name>A0A8K0NEA5_COCNU</name>
<organism evidence="2 3">
    <name type="scientific">Cocos nucifera</name>
    <name type="common">Coconut palm</name>
    <dbReference type="NCBI Taxonomy" id="13894"/>
    <lineage>
        <taxon>Eukaryota</taxon>
        <taxon>Viridiplantae</taxon>
        <taxon>Streptophyta</taxon>
        <taxon>Embryophyta</taxon>
        <taxon>Tracheophyta</taxon>
        <taxon>Spermatophyta</taxon>
        <taxon>Magnoliopsida</taxon>
        <taxon>Liliopsida</taxon>
        <taxon>Arecaceae</taxon>
        <taxon>Arecoideae</taxon>
        <taxon>Cocoseae</taxon>
        <taxon>Attaleinae</taxon>
        <taxon>Cocos</taxon>
    </lineage>
</organism>
<dbReference type="PANTHER" id="PTHR33356:SF5">
    <property type="entry name" value="TIP41-LIKE PROTEIN"/>
    <property type="match status" value="1"/>
</dbReference>
<keyword evidence="3" id="KW-1185">Reference proteome</keyword>
<dbReference type="AlphaFoldDB" id="A0A8K0NEA5"/>
<gene>
    <name evidence="2" type="ORF">COCNU_16G008570</name>
</gene>
<sequence length="351" mass="37910">MEDVEFWLPSELLCDDFFLEGDKTTEAKAEVAGASFSSELYSGSDSNPSSTVESPTESEKEGYMACLTQKMAHSFLQDDEGSPLVPGDNVKTREIGAGSPESPLSPCSAPSRKGNPVGASIVPSPSLTPLEQDEDLLNDAAWQVRQLRLNDPSNKHNFQGRGLLRKPPPPISAASNNHSTVYHDAHLTQHQLQAAQFHHLKQHQLMKGRQSRARGGGGGGGGCVGGYGEERRYGRPLGLPSSAWAPPFQKPQLQPPPGSGIIAVFLTGAGVRKESAGTGVFLPRRVGAPTKSREKPACRTVLLPARVVQTLDLNLEELGSRQRYAAGFVFDHGKILSSKTWICHIDYFLSF</sequence>
<accession>A0A8K0NEA5</accession>
<dbReference type="Proteomes" id="UP000797356">
    <property type="component" value="Chromosome 16"/>
</dbReference>
<proteinExistence type="predicted"/>
<reference evidence="2" key="2">
    <citation type="submission" date="2019-07" db="EMBL/GenBank/DDBJ databases">
        <authorList>
            <person name="Yang Y."/>
            <person name="Bocs S."/>
            <person name="Baudouin L."/>
        </authorList>
    </citation>
    <scope>NUCLEOTIDE SEQUENCE</scope>
    <source>
        <tissue evidence="2">Spear leaf of Hainan Tall coconut</tissue>
    </source>
</reference>
<evidence type="ECO:0000313" key="2">
    <source>
        <dbReference type="EMBL" id="KAG1371763.1"/>
    </source>
</evidence>
<evidence type="ECO:0000256" key="1">
    <source>
        <dbReference type="SAM" id="MobiDB-lite"/>
    </source>
</evidence>
<comment type="caution">
    <text evidence="2">The sequence shown here is derived from an EMBL/GenBank/DDBJ whole genome shotgun (WGS) entry which is preliminary data.</text>
</comment>
<feature type="region of interest" description="Disordered" evidence="1">
    <location>
        <begin position="78"/>
        <end position="116"/>
    </location>
</feature>
<dbReference type="PANTHER" id="PTHR33356">
    <property type="entry name" value="TIP41-LIKE PROTEIN"/>
    <property type="match status" value="1"/>
</dbReference>
<dbReference type="EMBL" id="CM017887">
    <property type="protein sequence ID" value="KAG1371763.1"/>
    <property type="molecule type" value="Genomic_DNA"/>
</dbReference>
<feature type="compositionally biased region" description="Polar residues" evidence="1">
    <location>
        <begin position="35"/>
        <end position="47"/>
    </location>
</feature>
<dbReference type="OrthoDB" id="747893at2759"/>